<dbReference type="RefSeq" id="XP_007937872.2">
    <property type="nucleotide sequence ID" value="XM_007939681.2"/>
</dbReference>
<keyword evidence="1 7" id="KW-0645">Protease</keyword>
<dbReference type="Proteomes" id="UP000694850">
    <property type="component" value="Unplaced"/>
</dbReference>
<dbReference type="PANTHER" id="PTHR24253:SF144">
    <property type="entry name" value="CHYMOTRYPSIN-LIKE PROTEASE CTRL-1-RELATED"/>
    <property type="match status" value="1"/>
</dbReference>
<evidence type="ECO:0000256" key="7">
    <source>
        <dbReference type="RuleBase" id="RU363034"/>
    </source>
</evidence>
<dbReference type="Pfam" id="PF00089">
    <property type="entry name" value="Trypsin"/>
    <property type="match status" value="1"/>
</dbReference>
<keyword evidence="4 7" id="KW-0720">Serine protease</keyword>
<dbReference type="InterPro" id="IPR009003">
    <property type="entry name" value="Peptidase_S1_PA"/>
</dbReference>
<dbReference type="CDD" id="cd00190">
    <property type="entry name" value="Tryp_SPc"/>
    <property type="match status" value="1"/>
</dbReference>
<dbReference type="GO" id="GO:0006508">
    <property type="term" value="P:proteolysis"/>
    <property type="evidence" value="ECO:0007669"/>
    <property type="project" value="UniProtKB-KW"/>
</dbReference>
<evidence type="ECO:0000256" key="5">
    <source>
        <dbReference type="ARBA" id="ARBA00023157"/>
    </source>
</evidence>
<keyword evidence="5" id="KW-1015">Disulfide bond</keyword>
<dbReference type="PROSITE" id="PS00135">
    <property type="entry name" value="TRYPSIN_SER"/>
    <property type="match status" value="1"/>
</dbReference>
<evidence type="ECO:0000313" key="8">
    <source>
        <dbReference type="Proteomes" id="UP000694850"/>
    </source>
</evidence>
<dbReference type="InterPro" id="IPR001314">
    <property type="entry name" value="Peptidase_S1A"/>
</dbReference>
<proteinExistence type="predicted"/>
<sequence>MELVLVATLLAVLPGPLRGNETSTVPPSDLSRAQKRNLDSVCGRPQVSGRIVSGQEARPGRWPWQVSVQERGVHVCGGSLIGEDQVLTAAHCFDQRLPLSDYSVLLGSISSYPGDGEPGQLRRVAELTVHPSYSALDNRGDIALVQLATAVNFSDIILPVCLPRPGDPLGPGTWCWVTGWGKIAPSTPLPPPFTLRELSLPIIDTQTCEAYYQEGSISSQGPIIQDDMFCAGFEEGQKDACGGDSGGPLVCDVGGVWAQAGVVSWGSGCALPKKPGVYINVSVYTPWIMNAAPPSGNFSPSAAMILCSVLWLLPGQLGDIPPLSLGLG</sequence>
<dbReference type="AlphaFoldDB" id="A0A8B6ZRY0"/>
<keyword evidence="3 7" id="KW-0378">Hydrolase</keyword>
<dbReference type="GO" id="GO:0004252">
    <property type="term" value="F:serine-type endopeptidase activity"/>
    <property type="evidence" value="ECO:0007669"/>
    <property type="project" value="InterPro"/>
</dbReference>
<organism evidence="8 9">
    <name type="scientific">Orycteropus afer afer</name>
    <dbReference type="NCBI Taxonomy" id="1230840"/>
    <lineage>
        <taxon>Eukaryota</taxon>
        <taxon>Metazoa</taxon>
        <taxon>Chordata</taxon>
        <taxon>Craniata</taxon>
        <taxon>Vertebrata</taxon>
        <taxon>Euteleostomi</taxon>
        <taxon>Mammalia</taxon>
        <taxon>Eutheria</taxon>
        <taxon>Afrotheria</taxon>
        <taxon>Tubulidentata</taxon>
        <taxon>Orycteropodidae</taxon>
        <taxon>Orycteropus</taxon>
    </lineage>
</organism>
<dbReference type="InterPro" id="IPR001254">
    <property type="entry name" value="Trypsin_dom"/>
</dbReference>
<dbReference type="InterPro" id="IPR018114">
    <property type="entry name" value="TRYPSIN_HIS"/>
</dbReference>
<dbReference type="PANTHER" id="PTHR24253">
    <property type="entry name" value="TRANSMEMBRANE PROTEASE SERINE"/>
    <property type="match status" value="1"/>
</dbReference>
<protein>
    <submittedName>
        <fullName evidence="9">Serine protease 33-like</fullName>
    </submittedName>
</protein>
<dbReference type="SUPFAM" id="SSF50494">
    <property type="entry name" value="Trypsin-like serine proteases"/>
    <property type="match status" value="1"/>
</dbReference>
<evidence type="ECO:0000313" key="9">
    <source>
        <dbReference type="RefSeq" id="XP_007937872.2"/>
    </source>
</evidence>
<dbReference type="GeneID" id="103196026"/>
<reference evidence="9" key="1">
    <citation type="submission" date="2025-08" db="UniProtKB">
        <authorList>
            <consortium name="RefSeq"/>
        </authorList>
    </citation>
    <scope>IDENTIFICATION</scope>
</reference>
<dbReference type="FunFam" id="2.40.10.10:FF:000039">
    <property type="entry name" value="Brain-specific serine protease 4"/>
    <property type="match status" value="1"/>
</dbReference>
<dbReference type="Gene3D" id="2.40.10.10">
    <property type="entry name" value="Trypsin-like serine proteases"/>
    <property type="match status" value="2"/>
</dbReference>
<keyword evidence="2" id="KW-0732">Signal</keyword>
<keyword evidence="8" id="KW-1185">Reference proteome</keyword>
<dbReference type="InterPro" id="IPR033116">
    <property type="entry name" value="TRYPSIN_SER"/>
</dbReference>
<dbReference type="PRINTS" id="PR00722">
    <property type="entry name" value="CHYMOTRYPSIN"/>
</dbReference>
<evidence type="ECO:0000256" key="2">
    <source>
        <dbReference type="ARBA" id="ARBA00022729"/>
    </source>
</evidence>
<accession>A0A8B6ZRY0</accession>
<dbReference type="PROSITE" id="PS50240">
    <property type="entry name" value="TRYPSIN_DOM"/>
    <property type="match status" value="1"/>
</dbReference>
<dbReference type="SMART" id="SM00020">
    <property type="entry name" value="Tryp_SPc"/>
    <property type="match status" value="1"/>
</dbReference>
<evidence type="ECO:0000256" key="3">
    <source>
        <dbReference type="ARBA" id="ARBA00022801"/>
    </source>
</evidence>
<dbReference type="PROSITE" id="PS00134">
    <property type="entry name" value="TRYPSIN_HIS"/>
    <property type="match status" value="1"/>
</dbReference>
<evidence type="ECO:0000256" key="6">
    <source>
        <dbReference type="ARBA" id="ARBA00023180"/>
    </source>
</evidence>
<dbReference type="OrthoDB" id="93664at2759"/>
<keyword evidence="6" id="KW-0325">Glycoprotein</keyword>
<gene>
    <name evidence="9" type="primary">LOC103196026</name>
</gene>
<name>A0A8B6ZRY0_ORYAF</name>
<evidence type="ECO:0000256" key="4">
    <source>
        <dbReference type="ARBA" id="ARBA00022825"/>
    </source>
</evidence>
<evidence type="ECO:0000256" key="1">
    <source>
        <dbReference type="ARBA" id="ARBA00022670"/>
    </source>
</evidence>
<dbReference type="InterPro" id="IPR043504">
    <property type="entry name" value="Peptidase_S1_PA_chymotrypsin"/>
</dbReference>